<keyword evidence="7" id="KW-1185">Reference proteome</keyword>
<proteinExistence type="inferred from homology"/>
<evidence type="ECO:0000256" key="2">
    <source>
        <dbReference type="ARBA" id="ARBA00022786"/>
    </source>
</evidence>
<dbReference type="Proteomes" id="UP001174677">
    <property type="component" value="Chromosome 3"/>
</dbReference>
<evidence type="ECO:0000259" key="5">
    <source>
        <dbReference type="PROSITE" id="PS51649"/>
    </source>
</evidence>
<keyword evidence="2" id="KW-0833">Ubl conjugation pathway</keyword>
<sequence length="618" mass="70895">MKFMKLGTRPDTFYTEEATRSVISDVPSDFVVHINNISYLLHKLQFPLLPKCGLLQRLCSDSDDSSTVSIELHDLPGGEEAFELCAKYCYGITIDLSAHNFVPAFCAAKFLRMTESIEKGNFVLKLEYFFNSCILEGWKDSITTLQTTAKLTEWSENLGIIRKCIDSIAQKILTAPEKVTWSYTYTRPGYKKTRESIPRDWWTEDISDLDIDLFRFIITAIRSTYMLPPQLIGEALHVYACRWLPDTKRIKPHESSVSQNDDDVTEKNRRILESIVSMIPEDRGSVSAGFLLRLLGIANYLGASPVLKTELIRKSSLQIEEATVSDLVFPSQSSSSQHLYDTDLVLSVVESFLILWRRQPPETVENTRLIRAIRKVGKLIDTYLQVVSRDKNMPVSKVVSLAEALPDIARKDHDDLYKAINIYLKEHPDLGKEDKKRLCRSLDCQKLSREVRAHAVKNERLPLRTVVQVLFFEQEKGSRATDSRMLPRELFSRGKQMQISGEELNKLHLGGDEQSVRMEEMRRTPMPNLNKLHLGGDEQSVRLEEMRRTAMPESSTRDFPKNKRPDKNSQLESEIEEVESKWEKDAREEGISGSKLDPKKILQSRIRLDHGPDKVRDR</sequence>
<name>A0ABQ9N381_HEVBR</name>
<evidence type="ECO:0000256" key="4">
    <source>
        <dbReference type="SAM" id="MobiDB-lite"/>
    </source>
</evidence>
<comment type="caution">
    <text evidence="6">The sequence shown here is derived from an EMBL/GenBank/DDBJ whole genome shotgun (WGS) entry which is preliminary data.</text>
</comment>
<dbReference type="PROSITE" id="PS51649">
    <property type="entry name" value="NPH3"/>
    <property type="match status" value="1"/>
</dbReference>
<feature type="compositionally biased region" description="Basic and acidic residues" evidence="4">
    <location>
        <begin position="548"/>
        <end position="569"/>
    </location>
</feature>
<protein>
    <recommendedName>
        <fullName evidence="5">NPH3 domain-containing protein</fullName>
    </recommendedName>
</protein>
<dbReference type="SUPFAM" id="SSF54695">
    <property type="entry name" value="POZ domain"/>
    <property type="match status" value="1"/>
</dbReference>
<comment type="similarity">
    <text evidence="3">Belongs to the NPH3 family.</text>
</comment>
<dbReference type="InterPro" id="IPR027356">
    <property type="entry name" value="NPH3_dom"/>
</dbReference>
<dbReference type="PANTHER" id="PTHR32370">
    <property type="entry name" value="OS12G0117600 PROTEIN"/>
    <property type="match status" value="1"/>
</dbReference>
<comment type="pathway">
    <text evidence="1">Protein modification; protein ubiquitination.</text>
</comment>
<evidence type="ECO:0000256" key="3">
    <source>
        <dbReference type="PROSITE-ProRule" id="PRU00982"/>
    </source>
</evidence>
<evidence type="ECO:0000256" key="1">
    <source>
        <dbReference type="ARBA" id="ARBA00004906"/>
    </source>
</evidence>
<organism evidence="6 7">
    <name type="scientific">Hevea brasiliensis</name>
    <name type="common">Para rubber tree</name>
    <name type="synonym">Siphonia brasiliensis</name>
    <dbReference type="NCBI Taxonomy" id="3981"/>
    <lineage>
        <taxon>Eukaryota</taxon>
        <taxon>Viridiplantae</taxon>
        <taxon>Streptophyta</taxon>
        <taxon>Embryophyta</taxon>
        <taxon>Tracheophyta</taxon>
        <taxon>Spermatophyta</taxon>
        <taxon>Magnoliopsida</taxon>
        <taxon>eudicotyledons</taxon>
        <taxon>Gunneridae</taxon>
        <taxon>Pentapetalae</taxon>
        <taxon>rosids</taxon>
        <taxon>fabids</taxon>
        <taxon>Malpighiales</taxon>
        <taxon>Euphorbiaceae</taxon>
        <taxon>Crotonoideae</taxon>
        <taxon>Micrandreae</taxon>
        <taxon>Hevea</taxon>
    </lineage>
</organism>
<feature type="compositionally biased region" description="Basic and acidic residues" evidence="4">
    <location>
        <begin position="578"/>
        <end position="618"/>
    </location>
</feature>
<evidence type="ECO:0000313" key="6">
    <source>
        <dbReference type="EMBL" id="KAJ9186193.1"/>
    </source>
</evidence>
<feature type="region of interest" description="Disordered" evidence="4">
    <location>
        <begin position="548"/>
        <end position="618"/>
    </location>
</feature>
<feature type="domain" description="NPH3" evidence="5">
    <location>
        <begin position="200"/>
        <end position="476"/>
    </location>
</feature>
<accession>A0ABQ9N381</accession>
<dbReference type="InterPro" id="IPR043454">
    <property type="entry name" value="NPH3/RPT2-like"/>
</dbReference>
<dbReference type="EMBL" id="JARPOI010000003">
    <property type="protein sequence ID" value="KAJ9186193.1"/>
    <property type="molecule type" value="Genomic_DNA"/>
</dbReference>
<dbReference type="Pfam" id="PF03000">
    <property type="entry name" value="NPH3"/>
    <property type="match status" value="1"/>
</dbReference>
<reference evidence="6" key="1">
    <citation type="journal article" date="2023" name="Plant Biotechnol. J.">
        <title>Chromosome-level wild Hevea brasiliensis genome provides new tools for genomic-assisted breeding and valuable loci to elevate rubber yield.</title>
        <authorList>
            <person name="Cheng H."/>
            <person name="Song X."/>
            <person name="Hu Y."/>
            <person name="Wu T."/>
            <person name="Yang Q."/>
            <person name="An Z."/>
            <person name="Feng S."/>
            <person name="Deng Z."/>
            <person name="Wu W."/>
            <person name="Zeng X."/>
            <person name="Tu M."/>
            <person name="Wang X."/>
            <person name="Huang H."/>
        </authorList>
    </citation>
    <scope>NUCLEOTIDE SEQUENCE</scope>
    <source>
        <strain evidence="6">MT/VB/25A 57/8</strain>
    </source>
</reference>
<dbReference type="InterPro" id="IPR011333">
    <property type="entry name" value="SKP1/BTB/POZ_sf"/>
</dbReference>
<gene>
    <name evidence="6" type="ORF">P3X46_005723</name>
</gene>
<evidence type="ECO:0000313" key="7">
    <source>
        <dbReference type="Proteomes" id="UP001174677"/>
    </source>
</evidence>